<dbReference type="EMBL" id="BMAO01038816">
    <property type="protein sequence ID" value="GFR27301.1"/>
    <property type="molecule type" value="Genomic_DNA"/>
</dbReference>
<keyword evidence="2" id="KW-1133">Transmembrane helix</keyword>
<keyword evidence="4" id="KW-1185">Reference proteome</keyword>
<keyword evidence="2" id="KW-0472">Membrane</keyword>
<reference evidence="3" key="1">
    <citation type="submission" date="2020-07" db="EMBL/GenBank/DDBJ databases">
        <title>Multicomponent nature underlies the extraordinary mechanical properties of spider dragline silk.</title>
        <authorList>
            <person name="Kono N."/>
            <person name="Nakamura H."/>
            <person name="Mori M."/>
            <person name="Yoshida Y."/>
            <person name="Ohtoshi R."/>
            <person name="Malay A.D."/>
            <person name="Moran D.A.P."/>
            <person name="Tomita M."/>
            <person name="Numata K."/>
            <person name="Arakawa K."/>
        </authorList>
    </citation>
    <scope>NUCLEOTIDE SEQUENCE</scope>
</reference>
<dbReference type="AlphaFoldDB" id="A0A8X6HNK6"/>
<evidence type="ECO:0000313" key="4">
    <source>
        <dbReference type="Proteomes" id="UP000887116"/>
    </source>
</evidence>
<dbReference type="Proteomes" id="UP000887116">
    <property type="component" value="Unassembled WGS sequence"/>
</dbReference>
<sequence>MFQAALAVFFLLGHFIWCIYQISFNWNVHYFVALLIHIFCFLNLILEHFGQKAINNKTLDAKNSFEHAESIIKVQEWLNKSNLENNLYYYMDYEENGDGEIDSPVSDIVLLDNIESANKLSVGAVEKPKTPKQHTPFKISTFTSSEVKTHDSSDTAKESLRDTSTNSRFNDKEDTIHFSNADFEVEEPELIEIFKNSINMKDRFLRFNENYYFYPISTEETQGVANTDVSENIETSQLSTSNNYLANPSEKNSLHDAVFAYSDPTAVFANTDPTAVFADTDPTAVFADTDPTAAFADANPTAVCADTGPIAVFADTDPIAVSADTDPTAAFADTDPTAAFADTVSTAVFADTDPTAAFADTDPTAAFADANPTAVCADTGPIAVFADTDPIAVSADTDPTAASSEEFKGWQLPNNSEISAIDCKKQKKRKIFGKVQKFFKRMKKIKTSGISYQRLH</sequence>
<comment type="caution">
    <text evidence="3">The sequence shown here is derived from an EMBL/GenBank/DDBJ whole genome shotgun (WGS) entry which is preliminary data.</text>
</comment>
<accession>A0A8X6HNK6</accession>
<feature type="compositionally biased region" description="Basic and acidic residues" evidence="1">
    <location>
        <begin position="148"/>
        <end position="161"/>
    </location>
</feature>
<feature type="region of interest" description="Disordered" evidence="1">
    <location>
        <begin position="148"/>
        <end position="171"/>
    </location>
</feature>
<evidence type="ECO:0000313" key="3">
    <source>
        <dbReference type="EMBL" id="GFR27301.1"/>
    </source>
</evidence>
<proteinExistence type="predicted"/>
<name>A0A8X6HNK6_TRICU</name>
<evidence type="ECO:0000256" key="1">
    <source>
        <dbReference type="SAM" id="MobiDB-lite"/>
    </source>
</evidence>
<feature type="transmembrane region" description="Helical" evidence="2">
    <location>
        <begin position="28"/>
        <end position="46"/>
    </location>
</feature>
<organism evidence="3 4">
    <name type="scientific">Trichonephila clavata</name>
    <name type="common">Joro spider</name>
    <name type="synonym">Nephila clavata</name>
    <dbReference type="NCBI Taxonomy" id="2740835"/>
    <lineage>
        <taxon>Eukaryota</taxon>
        <taxon>Metazoa</taxon>
        <taxon>Ecdysozoa</taxon>
        <taxon>Arthropoda</taxon>
        <taxon>Chelicerata</taxon>
        <taxon>Arachnida</taxon>
        <taxon>Araneae</taxon>
        <taxon>Araneomorphae</taxon>
        <taxon>Entelegynae</taxon>
        <taxon>Araneoidea</taxon>
        <taxon>Nephilidae</taxon>
        <taxon>Trichonephila</taxon>
    </lineage>
</organism>
<protein>
    <submittedName>
        <fullName evidence="3">Uncharacterized protein</fullName>
    </submittedName>
</protein>
<gene>
    <name evidence="3" type="ORF">TNCT_87781</name>
</gene>
<evidence type="ECO:0000256" key="2">
    <source>
        <dbReference type="SAM" id="Phobius"/>
    </source>
</evidence>
<keyword evidence="2" id="KW-0812">Transmembrane</keyword>